<accession>A0A8S5UVK5</accession>
<proteinExistence type="predicted"/>
<evidence type="ECO:0000313" key="1">
    <source>
        <dbReference type="EMBL" id="DAF98521.1"/>
    </source>
</evidence>
<sequence length="41" mass="4489">MHSRAQVRALTCTGPRTHVHRSAHSRALPITAWIDTPSLGV</sequence>
<organism evidence="1">
    <name type="scientific">Siphoviridae sp. ctLKg7</name>
    <dbReference type="NCBI Taxonomy" id="2825452"/>
    <lineage>
        <taxon>Viruses</taxon>
        <taxon>Duplodnaviria</taxon>
        <taxon>Heunggongvirae</taxon>
        <taxon>Uroviricota</taxon>
        <taxon>Caudoviricetes</taxon>
    </lineage>
</organism>
<name>A0A8S5UVK5_9CAUD</name>
<reference evidence="1" key="1">
    <citation type="journal article" date="2021" name="Proc. Natl. Acad. Sci. U.S.A.">
        <title>A Catalog of Tens of Thousands of Viruses from Human Metagenomes Reveals Hidden Associations with Chronic Diseases.</title>
        <authorList>
            <person name="Tisza M.J."/>
            <person name="Buck C.B."/>
        </authorList>
    </citation>
    <scope>NUCLEOTIDE SEQUENCE</scope>
    <source>
        <strain evidence="1">CtLKg7</strain>
    </source>
</reference>
<dbReference type="EMBL" id="BK016149">
    <property type="protein sequence ID" value="DAF98521.1"/>
    <property type="molecule type" value="Genomic_DNA"/>
</dbReference>
<protein>
    <submittedName>
        <fullName evidence="1">Uncharacterized protein</fullName>
    </submittedName>
</protein>